<feature type="compositionally biased region" description="Polar residues" evidence="2">
    <location>
        <begin position="170"/>
        <end position="185"/>
    </location>
</feature>
<gene>
    <name evidence="3" type="ORF">HGRIS_008745</name>
</gene>
<name>A0ABR3J8W7_9AGAR</name>
<dbReference type="SMART" id="SM00173">
    <property type="entry name" value="RAS"/>
    <property type="match status" value="1"/>
</dbReference>
<dbReference type="SMART" id="SM00174">
    <property type="entry name" value="RHO"/>
    <property type="match status" value="1"/>
</dbReference>
<sequence>MMRCYMVGVGKTTLLHRYTQPRSPFDRQDSGASSFVTKKVQVDGVKVRLQLWDTSAQEPFRSMARMYYRGADAALLLYDSNDASTLNDVRRWLEELQRNAPDLLVYVVGTKADILAHSTVTTELARTLVHKWFPPAQQPRAPPPSPVTKSRTLSSCLSLPFRSFTSIASMTGSTERQSMPSSVSPRSRYDSGGSASAPLLRRALSEKPVSGQVETPKRTLHQTRSLSELTLHFFQHGRNTVDSVRAAPESKAASVASAAETLQTSLAFQLKFFEVSARDNLGVRDLFHHLVTDVVKRSFESPDDEDDMGDGHGSDDGLLATPPGTPMSSTPSISSYDQKPGLHGVMMYGFGAPLTF</sequence>
<dbReference type="EMBL" id="JASNQZ010000011">
    <property type="protein sequence ID" value="KAL0952115.1"/>
    <property type="molecule type" value="Genomic_DNA"/>
</dbReference>
<comment type="caution">
    <text evidence="3">The sequence shown here is derived from an EMBL/GenBank/DDBJ whole genome shotgun (WGS) entry which is preliminary data.</text>
</comment>
<keyword evidence="4" id="KW-1185">Reference proteome</keyword>
<dbReference type="InterPro" id="IPR001806">
    <property type="entry name" value="Small_GTPase"/>
</dbReference>
<reference evidence="4" key="1">
    <citation type="submission" date="2024-06" db="EMBL/GenBank/DDBJ databases">
        <title>Multi-omics analyses provide insights into the biosynthesis of the anticancer antibiotic pleurotin in Hohenbuehelia grisea.</title>
        <authorList>
            <person name="Weaver J.A."/>
            <person name="Alberti F."/>
        </authorList>
    </citation>
    <scope>NUCLEOTIDE SEQUENCE [LARGE SCALE GENOMIC DNA]</scope>
    <source>
        <strain evidence="4">T-177</strain>
    </source>
</reference>
<feature type="compositionally biased region" description="Low complexity" evidence="2">
    <location>
        <begin position="326"/>
        <end position="335"/>
    </location>
</feature>
<evidence type="ECO:0000256" key="2">
    <source>
        <dbReference type="SAM" id="MobiDB-lite"/>
    </source>
</evidence>
<keyword evidence="1" id="KW-0547">Nucleotide-binding</keyword>
<organism evidence="3 4">
    <name type="scientific">Hohenbuehelia grisea</name>
    <dbReference type="NCBI Taxonomy" id="104357"/>
    <lineage>
        <taxon>Eukaryota</taxon>
        <taxon>Fungi</taxon>
        <taxon>Dikarya</taxon>
        <taxon>Basidiomycota</taxon>
        <taxon>Agaricomycotina</taxon>
        <taxon>Agaricomycetes</taxon>
        <taxon>Agaricomycetidae</taxon>
        <taxon>Agaricales</taxon>
        <taxon>Pleurotineae</taxon>
        <taxon>Pleurotaceae</taxon>
        <taxon>Hohenbuehelia</taxon>
    </lineage>
</organism>
<dbReference type="CDD" id="cd00154">
    <property type="entry name" value="Rab"/>
    <property type="match status" value="1"/>
</dbReference>
<dbReference type="PROSITE" id="PS51421">
    <property type="entry name" value="RAS"/>
    <property type="match status" value="1"/>
</dbReference>
<dbReference type="InterPro" id="IPR027417">
    <property type="entry name" value="P-loop_NTPase"/>
</dbReference>
<evidence type="ECO:0000313" key="4">
    <source>
        <dbReference type="Proteomes" id="UP001556367"/>
    </source>
</evidence>
<feature type="region of interest" description="Disordered" evidence="2">
    <location>
        <begin position="300"/>
        <end position="336"/>
    </location>
</feature>
<dbReference type="SUPFAM" id="SSF52540">
    <property type="entry name" value="P-loop containing nucleoside triphosphate hydrolases"/>
    <property type="match status" value="1"/>
</dbReference>
<dbReference type="PANTHER" id="PTHR47978">
    <property type="match status" value="1"/>
</dbReference>
<dbReference type="PRINTS" id="PR00449">
    <property type="entry name" value="RASTRNSFRMNG"/>
</dbReference>
<protein>
    <submittedName>
        <fullName evidence="3">Uncharacterized protein</fullName>
    </submittedName>
</protein>
<dbReference type="PROSITE" id="PS51419">
    <property type="entry name" value="RAB"/>
    <property type="match status" value="1"/>
</dbReference>
<dbReference type="NCBIfam" id="TIGR00231">
    <property type="entry name" value="small_GTP"/>
    <property type="match status" value="1"/>
</dbReference>
<dbReference type="Gene3D" id="3.40.50.300">
    <property type="entry name" value="P-loop containing nucleotide triphosphate hydrolases"/>
    <property type="match status" value="1"/>
</dbReference>
<dbReference type="Proteomes" id="UP001556367">
    <property type="component" value="Unassembled WGS sequence"/>
</dbReference>
<evidence type="ECO:0000256" key="1">
    <source>
        <dbReference type="ARBA" id="ARBA00022741"/>
    </source>
</evidence>
<dbReference type="SMART" id="SM00175">
    <property type="entry name" value="RAB"/>
    <property type="match status" value="1"/>
</dbReference>
<proteinExistence type="predicted"/>
<evidence type="ECO:0000313" key="3">
    <source>
        <dbReference type="EMBL" id="KAL0952115.1"/>
    </source>
</evidence>
<dbReference type="InterPro" id="IPR005225">
    <property type="entry name" value="Small_GTP-bd"/>
</dbReference>
<dbReference type="Pfam" id="PF00071">
    <property type="entry name" value="Ras"/>
    <property type="match status" value="1"/>
</dbReference>
<feature type="region of interest" description="Disordered" evidence="2">
    <location>
        <begin position="170"/>
        <end position="195"/>
    </location>
</feature>
<accession>A0ABR3J8W7</accession>